<name>A0A2T7NVF5_POMCA</name>
<feature type="region of interest" description="Disordered" evidence="1">
    <location>
        <begin position="274"/>
        <end position="333"/>
    </location>
</feature>
<evidence type="ECO:0008006" key="5">
    <source>
        <dbReference type="Google" id="ProtNLM"/>
    </source>
</evidence>
<evidence type="ECO:0000313" key="3">
    <source>
        <dbReference type="EMBL" id="PVD25134.1"/>
    </source>
</evidence>
<protein>
    <recommendedName>
        <fullName evidence="5">Testis-expressed sequence 264 protein</fullName>
    </recommendedName>
</protein>
<dbReference type="AlphaFoldDB" id="A0A2T7NVF5"/>
<keyword evidence="2" id="KW-1133">Transmembrane helix</keyword>
<proteinExistence type="predicted"/>
<dbReference type="PANTHER" id="PTHR15949">
    <property type="entry name" value="TESTIS-EXPRESSED PROTEIN 264"/>
    <property type="match status" value="1"/>
</dbReference>
<dbReference type="PANTHER" id="PTHR15949:SF3">
    <property type="entry name" value="TESTIS-EXPRESSED PROTEIN 264"/>
    <property type="match status" value="1"/>
</dbReference>
<dbReference type="GO" id="GO:0061709">
    <property type="term" value="P:reticulophagy"/>
    <property type="evidence" value="ECO:0007669"/>
    <property type="project" value="TreeGrafter"/>
</dbReference>
<feature type="compositionally biased region" description="Basic and acidic residues" evidence="1">
    <location>
        <begin position="315"/>
        <end position="333"/>
    </location>
</feature>
<keyword evidence="2" id="KW-0472">Membrane</keyword>
<comment type="caution">
    <text evidence="3">The sequence shown here is derived from an EMBL/GenBank/DDBJ whole genome shotgun (WGS) entry which is preliminary data.</text>
</comment>
<dbReference type="GO" id="GO:0106300">
    <property type="term" value="P:protein-DNA covalent cross-linking repair"/>
    <property type="evidence" value="ECO:0007669"/>
    <property type="project" value="TreeGrafter"/>
</dbReference>
<organism evidence="3 4">
    <name type="scientific">Pomacea canaliculata</name>
    <name type="common">Golden apple snail</name>
    <dbReference type="NCBI Taxonomy" id="400727"/>
    <lineage>
        <taxon>Eukaryota</taxon>
        <taxon>Metazoa</taxon>
        <taxon>Spiralia</taxon>
        <taxon>Lophotrochozoa</taxon>
        <taxon>Mollusca</taxon>
        <taxon>Gastropoda</taxon>
        <taxon>Caenogastropoda</taxon>
        <taxon>Architaenioglossa</taxon>
        <taxon>Ampullarioidea</taxon>
        <taxon>Ampullariidae</taxon>
        <taxon>Pomacea</taxon>
    </lineage>
</organism>
<dbReference type="InterPro" id="IPR011256">
    <property type="entry name" value="Reg_factor_effector_dom_sf"/>
</dbReference>
<dbReference type="Proteomes" id="UP000245119">
    <property type="component" value="Linkage Group LG9"/>
</dbReference>
<dbReference type="GO" id="GO:0000421">
    <property type="term" value="C:autophagosome membrane"/>
    <property type="evidence" value="ECO:0007669"/>
    <property type="project" value="TreeGrafter"/>
</dbReference>
<keyword evidence="2" id="KW-0812">Transmembrane</keyword>
<dbReference type="SUPFAM" id="SSF55136">
    <property type="entry name" value="Probable bacterial effector-binding domain"/>
    <property type="match status" value="1"/>
</dbReference>
<reference evidence="3 4" key="1">
    <citation type="submission" date="2018-04" db="EMBL/GenBank/DDBJ databases">
        <title>The genome of golden apple snail Pomacea canaliculata provides insight into stress tolerance and invasive adaptation.</title>
        <authorList>
            <person name="Liu C."/>
            <person name="Liu B."/>
            <person name="Ren Y."/>
            <person name="Zhang Y."/>
            <person name="Wang H."/>
            <person name="Li S."/>
            <person name="Jiang F."/>
            <person name="Yin L."/>
            <person name="Zhang G."/>
            <person name="Qian W."/>
            <person name="Fan W."/>
        </authorList>
    </citation>
    <scope>NUCLEOTIDE SEQUENCE [LARGE SCALE GENOMIC DNA]</scope>
    <source>
        <strain evidence="3">SZHN2017</strain>
        <tissue evidence="3">Muscle</tissue>
    </source>
</reference>
<dbReference type="OrthoDB" id="2140079at2759"/>
<feature type="transmembrane region" description="Helical" evidence="2">
    <location>
        <begin position="34"/>
        <end position="57"/>
    </location>
</feature>
<dbReference type="GO" id="GO:0005634">
    <property type="term" value="C:nucleus"/>
    <property type="evidence" value="ECO:0007669"/>
    <property type="project" value="TreeGrafter"/>
</dbReference>
<dbReference type="GO" id="GO:0005657">
    <property type="term" value="C:replication fork"/>
    <property type="evidence" value="ECO:0007669"/>
    <property type="project" value="TreeGrafter"/>
</dbReference>
<evidence type="ECO:0000256" key="1">
    <source>
        <dbReference type="SAM" id="MobiDB-lite"/>
    </source>
</evidence>
<gene>
    <name evidence="3" type="ORF">C0Q70_15632</name>
</gene>
<dbReference type="EMBL" id="PZQS01000009">
    <property type="protein sequence ID" value="PVD25134.1"/>
    <property type="molecule type" value="Genomic_DNA"/>
</dbReference>
<dbReference type="Gene3D" id="3.20.80.10">
    <property type="entry name" value="Regulatory factor, effector binding domain"/>
    <property type="match status" value="1"/>
</dbReference>
<dbReference type="GO" id="GO:0005789">
    <property type="term" value="C:endoplasmic reticulum membrane"/>
    <property type="evidence" value="ECO:0007669"/>
    <property type="project" value="TreeGrafter"/>
</dbReference>
<accession>A0A2T7NVF5</accession>
<evidence type="ECO:0000313" key="4">
    <source>
        <dbReference type="Proteomes" id="UP000245119"/>
    </source>
</evidence>
<keyword evidence="4" id="KW-1185">Reference proteome</keyword>
<dbReference type="STRING" id="400727.A0A2T7NVF5"/>
<feature type="compositionally biased region" description="Polar residues" evidence="1">
    <location>
        <begin position="286"/>
        <end position="295"/>
    </location>
</feature>
<sequence length="333" mass="36349">MKGKIVCTQREAILIRCEKTGSSLSSPTTVMETLLLLIGIGVLLLCIILTLFILLVYSGLFEKVEVGAGKPPIGEAVIAYKFARGPYKEAGPLFTEVCKIAPKNKCLGIYYDDPKTVEASCLRYIVASVLSEGGGEVDEELKKKFEEEGFKVISLPEVDYAVRTTFPHVSTLSIFIAISKVYPQLAEYIKEHKLCAHPFLEIYQDNTIYFMAPLSKHEDFYVPESLKCLEEDKQDDVENITSCNLPMSASEGTEPSLLSHAMKAGVLANMDEEKGDEISGMGDSGIATSFVSSEASGAASRDENGSDEGSTSSFEEVRMENGENVDESQKKSA</sequence>
<evidence type="ECO:0000256" key="2">
    <source>
        <dbReference type="SAM" id="Phobius"/>
    </source>
</evidence>